<gene>
    <name evidence="2" type="ORF">UFOVP1367_10</name>
</gene>
<dbReference type="NCBIfam" id="TIGR01635">
    <property type="entry name" value="tail_comp_S"/>
    <property type="match status" value="1"/>
</dbReference>
<dbReference type="EMBL" id="LR797314">
    <property type="protein sequence ID" value="CAB4202358.1"/>
    <property type="molecule type" value="Genomic_DNA"/>
</dbReference>
<evidence type="ECO:0000313" key="3">
    <source>
        <dbReference type="Proteomes" id="UP001641549"/>
    </source>
</evidence>
<name>A0A6J5S392_9CAUD</name>
<evidence type="ECO:0000256" key="1">
    <source>
        <dbReference type="SAM" id="MobiDB-lite"/>
    </source>
</evidence>
<feature type="region of interest" description="Disordered" evidence="1">
    <location>
        <begin position="102"/>
        <end position="138"/>
    </location>
</feature>
<keyword evidence="3" id="KW-1185">Reference proteome</keyword>
<dbReference type="InterPro" id="IPR006522">
    <property type="entry name" value="Phage_virion_morphogenesis"/>
</dbReference>
<sequence length="222" mass="25059">MSITTAGLLEIEIKLIRLSKLDANVQEKLLRLVANKIASTSKKRITQQTDLAGRAWQARSINTEDRLAKKKMLTGLRRRLRVLSVTNSTAVIGFPGRTEQIASQQQEGIKDNPNPPKPYIFSGRGNTRSRRPYDSADKASKRQAVELVRLGYKVKGKIPTINWIISHLMYQKAGVIINIMRKANNIETKDMYLPARSFLGVTSDDEKELLTIMNDVINKEIN</sequence>
<proteinExistence type="predicted"/>
<organism evidence="2 3">
    <name type="scientific">uncultured Caudovirales phage</name>
    <dbReference type="NCBI Taxonomy" id="2100421"/>
    <lineage>
        <taxon>Viruses</taxon>
        <taxon>Duplodnaviria</taxon>
        <taxon>Heunggongvirae</taxon>
        <taxon>Uroviricota</taxon>
        <taxon>Caudoviricetes</taxon>
        <taxon>Peduoviridae</taxon>
        <taxon>Maltschvirus</taxon>
        <taxon>Maltschvirus maltsch</taxon>
    </lineage>
</organism>
<evidence type="ECO:0000313" key="2">
    <source>
        <dbReference type="EMBL" id="CAB4202358.1"/>
    </source>
</evidence>
<reference evidence="2" key="1">
    <citation type="submission" date="2020-05" db="EMBL/GenBank/DDBJ databases">
        <authorList>
            <person name="Chiriac C."/>
            <person name="Salcher M."/>
            <person name="Ghai R."/>
            <person name="Kavagutti S V."/>
        </authorList>
    </citation>
    <scope>NUCLEOTIDE SEQUENCE [LARGE SCALE GENOMIC DNA]</scope>
</reference>
<dbReference type="Pfam" id="PF05069">
    <property type="entry name" value="Phage_tail_S"/>
    <property type="match status" value="1"/>
</dbReference>
<dbReference type="Proteomes" id="UP001641549">
    <property type="component" value="Chromosome UFOv-RH-23may17-C8087"/>
</dbReference>
<protein>
    <submittedName>
        <fullName evidence="2">Phage virion morphogensis protein</fullName>
    </submittedName>
</protein>
<accession>A0A6J5S392</accession>